<reference evidence="2 4" key="4">
    <citation type="submission" date="2016-10" db="EMBL/GenBank/DDBJ databases">
        <authorList>
            <person name="de Groot N.N."/>
        </authorList>
    </citation>
    <scope>NUCLEOTIDE SEQUENCE [LARGE SCALE GENOMIC DNA]</scope>
    <source>
        <strain evidence="2 4">Nl13</strain>
    </source>
</reference>
<dbReference type="HOGENOM" id="CLU_082726_0_0_4"/>
<dbReference type="AlphaFoldDB" id="Q2YCC6"/>
<organism evidence="1 3">
    <name type="scientific">Nitrosospira multiformis (strain ATCC 25196 / NCIMB 11849 / C 71)</name>
    <dbReference type="NCBI Taxonomy" id="323848"/>
    <lineage>
        <taxon>Bacteria</taxon>
        <taxon>Pseudomonadati</taxon>
        <taxon>Pseudomonadota</taxon>
        <taxon>Betaproteobacteria</taxon>
        <taxon>Nitrosomonadales</taxon>
        <taxon>Nitrosomonadaceae</taxon>
        <taxon>Nitrosospira</taxon>
    </lineage>
</organism>
<dbReference type="eggNOG" id="COG2226">
    <property type="taxonomic scope" value="Bacteria"/>
</dbReference>
<reference evidence="1" key="2">
    <citation type="submission" date="2005-08" db="EMBL/GenBank/DDBJ databases">
        <title>Complete sequence of Chromosome 1 of Nitrosospira multiformis ATCC 25196.</title>
        <authorList>
            <consortium name="US DOE Joint Genome Institute"/>
            <person name="Copeland A."/>
            <person name="Lucas S."/>
            <person name="Lapidus A."/>
            <person name="Barry K."/>
            <person name="Detter J.C."/>
            <person name="Glavina T."/>
            <person name="Hammon N."/>
            <person name="Israni S."/>
            <person name="Pitluck S."/>
            <person name="Chain P."/>
            <person name="Malfatti S."/>
            <person name="Shin M."/>
            <person name="Vergez L."/>
            <person name="Schmutz J."/>
            <person name="Larimer F."/>
            <person name="Land M."/>
            <person name="Hauser L."/>
            <person name="Kyrpides N."/>
            <person name="Lykidis A."/>
            <person name="Richardson P."/>
        </authorList>
    </citation>
    <scope>NUCLEOTIDE SEQUENCE</scope>
    <source>
        <strain evidence="1">ATCC 25196</strain>
    </source>
</reference>
<dbReference type="RefSeq" id="WP_011379649.1">
    <property type="nucleotide sequence ID" value="NC_007614.1"/>
</dbReference>
<dbReference type="SUPFAM" id="SSF53335">
    <property type="entry name" value="S-adenosyl-L-methionine-dependent methyltransferases"/>
    <property type="match status" value="1"/>
</dbReference>
<dbReference type="Gene3D" id="3.40.50.150">
    <property type="entry name" value="Vaccinia Virus protein VP39"/>
    <property type="match status" value="1"/>
</dbReference>
<proteinExistence type="predicted"/>
<dbReference type="GO" id="GO:0008168">
    <property type="term" value="F:methyltransferase activity"/>
    <property type="evidence" value="ECO:0007669"/>
    <property type="project" value="UniProtKB-KW"/>
</dbReference>
<protein>
    <submittedName>
        <fullName evidence="1">Generic methyltransferase</fullName>
    </submittedName>
    <submittedName>
        <fullName evidence="2">Methyltransferase domain-containing protein</fullName>
    </submittedName>
</protein>
<dbReference type="EMBL" id="FNVK01000001">
    <property type="protein sequence ID" value="SEF38835.1"/>
    <property type="molecule type" value="Genomic_DNA"/>
</dbReference>
<evidence type="ECO:0000313" key="4">
    <source>
        <dbReference type="Proteomes" id="UP000236751"/>
    </source>
</evidence>
<evidence type="ECO:0000313" key="2">
    <source>
        <dbReference type="EMBL" id="SEF38835.1"/>
    </source>
</evidence>
<dbReference type="KEGG" id="nmu:Nmul_A0287"/>
<keyword evidence="1" id="KW-0489">Methyltransferase</keyword>
<keyword evidence="2" id="KW-0808">Transferase</keyword>
<dbReference type="InterPro" id="IPR029063">
    <property type="entry name" value="SAM-dependent_MTases_sf"/>
</dbReference>
<dbReference type="STRING" id="323848.Nmul_A0287"/>
<gene>
    <name evidence="1" type="ordered locus">Nmul_A0287</name>
    <name evidence="2" type="ORF">SAMN05216403_1016</name>
</gene>
<accession>Q2YCC6</accession>
<dbReference type="Pfam" id="PF13489">
    <property type="entry name" value="Methyltransf_23"/>
    <property type="match status" value="1"/>
</dbReference>
<dbReference type="PANTHER" id="PTHR43861">
    <property type="entry name" value="TRANS-ACONITATE 2-METHYLTRANSFERASE-RELATED"/>
    <property type="match status" value="1"/>
</dbReference>
<evidence type="ECO:0000313" key="1">
    <source>
        <dbReference type="EMBL" id="ABB73595.1"/>
    </source>
</evidence>
<evidence type="ECO:0000313" key="3">
    <source>
        <dbReference type="Proteomes" id="UP000002718"/>
    </source>
</evidence>
<dbReference type="EMBL" id="CP000103">
    <property type="protein sequence ID" value="ABB73595.1"/>
    <property type="molecule type" value="Genomic_DNA"/>
</dbReference>
<dbReference type="Proteomes" id="UP000002718">
    <property type="component" value="Chromosome"/>
</dbReference>
<dbReference type="Proteomes" id="UP000236751">
    <property type="component" value="Unassembled WGS sequence"/>
</dbReference>
<dbReference type="GO" id="GO:0032259">
    <property type="term" value="P:methylation"/>
    <property type="evidence" value="ECO:0007669"/>
    <property type="project" value="UniProtKB-KW"/>
</dbReference>
<reference evidence="3" key="1">
    <citation type="submission" date="2005-08" db="EMBL/GenBank/DDBJ databases">
        <title>Complete sequence of chromosome 1 of Nitrosospira multiformis ATCC 25196.</title>
        <authorList>
            <person name="Copeland A."/>
            <person name="Lucas S."/>
            <person name="Lapidus A."/>
            <person name="Barry K."/>
            <person name="Detter J.C."/>
            <person name="Glavina T."/>
            <person name="Hammon N."/>
            <person name="Israni S."/>
            <person name="Pitluck S."/>
            <person name="Chain P."/>
            <person name="Malfatti S."/>
            <person name="Shin M."/>
            <person name="Vergez L."/>
            <person name="Schmutz J."/>
            <person name="Larimer F."/>
            <person name="Land M."/>
            <person name="Hauser L."/>
            <person name="Kyrpides N."/>
            <person name="Lykidis A."/>
            <person name="Richardson P."/>
        </authorList>
    </citation>
    <scope>NUCLEOTIDE SEQUENCE [LARGE SCALE GENOMIC DNA]</scope>
    <source>
        <strain evidence="3">ATCC 25196 / NCIMB 11849 / C 71</strain>
    </source>
</reference>
<reference evidence="1 3" key="3">
    <citation type="journal article" date="2008" name="Appl. Environ. Microbiol.">
        <title>Complete genome sequence of Nitrosospira multiformis, an ammonia-oxidizing bacterium from the soil environment.</title>
        <authorList>
            <person name="Norton J.M."/>
            <person name="Klotz M.G."/>
            <person name="Stein L.Y."/>
            <person name="Arp D.J."/>
            <person name="Bottomley P.J."/>
            <person name="Chain P.S."/>
            <person name="Hauser L.J."/>
            <person name="Land M.L."/>
            <person name="Larimer F.W."/>
            <person name="Shin M.W."/>
            <person name="Starkenburg S.R."/>
        </authorList>
    </citation>
    <scope>NUCLEOTIDE SEQUENCE [LARGE SCALE GENOMIC DNA]</scope>
    <source>
        <strain evidence="1">ATCC 25196</strain>
        <strain evidence="3">ATCC 25196 / NCIMB 11849 / C 71</strain>
    </source>
</reference>
<sequence>MKICLSCSARFTDSGWRCPVCFSTPEQVDGFLSFAPAQAKSDEGFQPHHFNELAQAEAEHFWFRSRNRLIIWALHRFFPDARKFLEIGCGTGFVLSGIAQDNPRLEISGSEIHSAGLSHAADRARNATLFQMDARDIPFDSEFDVIGAFDVLEHIEEDSQVLLQMFRAISPGGGMIVTVPQHRFLWSQQDEHACHVRRYEAQELQDKVEKAGFRVEKATSFVSLLLPLMFISRLSKRKPVENYDPTQEFRIKKWVNTILEGILDLERLMIRGRVSFPMGGSRLLIARKPAGA</sequence>
<name>Q2YCC6_NITMU</name>
<dbReference type="CDD" id="cd02440">
    <property type="entry name" value="AdoMet_MTases"/>
    <property type="match status" value="1"/>
</dbReference>
<keyword evidence="3" id="KW-1185">Reference proteome</keyword>